<dbReference type="SUPFAM" id="SSF53474">
    <property type="entry name" value="alpha/beta-Hydrolases"/>
    <property type="match status" value="1"/>
</dbReference>
<dbReference type="PANTHER" id="PTHR37017:SF11">
    <property type="entry name" value="ESTERASE_LIPASE_THIOESTERASE DOMAIN-CONTAINING PROTEIN"/>
    <property type="match status" value="1"/>
</dbReference>
<accession>A0A0D1Z4D9</accession>
<feature type="domain" description="AB hydrolase-1" evidence="1">
    <location>
        <begin position="6"/>
        <end position="247"/>
    </location>
</feature>
<dbReference type="InterPro" id="IPR029058">
    <property type="entry name" value="AB_hydrolase_fold"/>
</dbReference>
<dbReference type="Proteomes" id="UP000054466">
    <property type="component" value="Unassembled WGS sequence"/>
</dbReference>
<dbReference type="Pfam" id="PF12697">
    <property type="entry name" value="Abhydrolase_6"/>
    <property type="match status" value="1"/>
</dbReference>
<gene>
    <name evidence="2" type="ORF">PV07_12355</name>
</gene>
<dbReference type="GeneID" id="27351549"/>
<dbReference type="HOGENOM" id="CLU_046066_1_3_1"/>
<dbReference type="RefSeq" id="XP_016242687.1">
    <property type="nucleotide sequence ID" value="XM_016399875.1"/>
</dbReference>
<dbReference type="InterPro" id="IPR052897">
    <property type="entry name" value="Sec-Metab_Biosynth_Hydrolase"/>
</dbReference>
<dbReference type="OrthoDB" id="408373at2759"/>
<evidence type="ECO:0000313" key="2">
    <source>
        <dbReference type="EMBL" id="KIW22471.1"/>
    </source>
</evidence>
<protein>
    <recommendedName>
        <fullName evidence="1">AB hydrolase-1 domain-containing protein</fullName>
    </recommendedName>
</protein>
<sequence>MAKPTLLFVPGAWHSPPHYEALMKVLEKHGYQCEAVALPSVDPKDPPNTDADTDASAISAAIRNILSSGNDVVLITHSYSGIPGQSAAYSFVGQNQNGPRLTSIAMMCSFLYPPQTALLAPLGGKPHPIHNVSADGNLVNVGAPGPEVIFYNDVPAEEAARCKVMIKTHSWRCKLLPPSAEGAGWWEIPTSYLICEKDNAIPADLQRKMVADANEALAQRGSELTIREETVESGHSPFLSMTERTAEFIRRSAGEQVPMM</sequence>
<dbReference type="STRING" id="569365.A0A0D1Z4D9"/>
<name>A0A0D1Z4D9_9EURO</name>
<dbReference type="InterPro" id="IPR000073">
    <property type="entry name" value="AB_hydrolase_1"/>
</dbReference>
<evidence type="ECO:0000259" key="1">
    <source>
        <dbReference type="Pfam" id="PF12697"/>
    </source>
</evidence>
<dbReference type="VEuPathDB" id="FungiDB:PV07_12355"/>
<dbReference type="Gene3D" id="3.40.50.1820">
    <property type="entry name" value="alpha/beta hydrolase"/>
    <property type="match status" value="1"/>
</dbReference>
<proteinExistence type="predicted"/>
<dbReference type="PANTHER" id="PTHR37017">
    <property type="entry name" value="AB HYDROLASE-1 DOMAIN-CONTAINING PROTEIN-RELATED"/>
    <property type="match status" value="1"/>
</dbReference>
<dbReference type="EMBL" id="KN847047">
    <property type="protein sequence ID" value="KIW22471.1"/>
    <property type="molecule type" value="Genomic_DNA"/>
</dbReference>
<reference evidence="2 3" key="1">
    <citation type="submission" date="2015-01" db="EMBL/GenBank/DDBJ databases">
        <title>The Genome Sequence of Cladophialophora immunda CBS83496.</title>
        <authorList>
            <consortium name="The Broad Institute Genomics Platform"/>
            <person name="Cuomo C."/>
            <person name="de Hoog S."/>
            <person name="Gorbushina A."/>
            <person name="Stielow B."/>
            <person name="Teixiera M."/>
            <person name="Abouelleil A."/>
            <person name="Chapman S.B."/>
            <person name="Priest M."/>
            <person name="Young S.K."/>
            <person name="Wortman J."/>
            <person name="Nusbaum C."/>
            <person name="Birren B."/>
        </authorList>
    </citation>
    <scope>NUCLEOTIDE SEQUENCE [LARGE SCALE GENOMIC DNA]</scope>
    <source>
        <strain evidence="2 3">CBS 83496</strain>
    </source>
</reference>
<dbReference type="AlphaFoldDB" id="A0A0D1Z4D9"/>
<keyword evidence="3" id="KW-1185">Reference proteome</keyword>
<organism evidence="2 3">
    <name type="scientific">Cladophialophora immunda</name>
    <dbReference type="NCBI Taxonomy" id="569365"/>
    <lineage>
        <taxon>Eukaryota</taxon>
        <taxon>Fungi</taxon>
        <taxon>Dikarya</taxon>
        <taxon>Ascomycota</taxon>
        <taxon>Pezizomycotina</taxon>
        <taxon>Eurotiomycetes</taxon>
        <taxon>Chaetothyriomycetidae</taxon>
        <taxon>Chaetothyriales</taxon>
        <taxon>Herpotrichiellaceae</taxon>
        <taxon>Cladophialophora</taxon>
    </lineage>
</organism>
<evidence type="ECO:0000313" key="3">
    <source>
        <dbReference type="Proteomes" id="UP000054466"/>
    </source>
</evidence>